<gene>
    <name evidence="6" type="ORF">FA048_17840</name>
</gene>
<dbReference type="InterPro" id="IPR036249">
    <property type="entry name" value="Thioredoxin-like_sf"/>
</dbReference>
<dbReference type="SUPFAM" id="SSF52833">
    <property type="entry name" value="Thioredoxin-like"/>
    <property type="match status" value="1"/>
</dbReference>
<sequence>MMQAHRIFSLTLVLLFTIITYGYGDIVVKFKLPSAKNLAYRIISNPSVFNDYKGIILSTGKLDSVGEFTTSLKLDKEKEVVLFVGNQYYNLWFGENGSFNMVEDQHTLKFAGAYASENEVLYQTKLMQPYTLPGYMAFTKAQVENHSKMLDSLEQHRMAVLGDYRNKLSPSFYIQTIQEVINFSLYKKSQFVMIYDMKSTELPVNYYDFWKRFKVLPDGVISKNYLGAIGDYTQFLVKEKFSNTNVDRVTAIKTQFKLMDSLFFDKPKTLEVVQGELILFYIQYMDEVAMISALKSNYETKYPNSPYTELLEAKWLKKNEQYLKKPTFSLKNTKGESVSIESFKGNVVYIDFWGSWCKACLIEMPYAKMLRDKFKNEKVIFLYLDFYDTKDLWIKAIKAHEITGVNLKAEAADEKYFNEFFGIKNGFPRYAVLDRNGFLISTAAPSPSNDGVVDYLKRILQQ</sequence>
<dbReference type="PROSITE" id="PS51352">
    <property type="entry name" value="THIOREDOXIN_2"/>
    <property type="match status" value="1"/>
</dbReference>
<name>A0A4U1CJQ3_9SPHI</name>
<keyword evidence="2" id="KW-0201">Cytochrome c-type biogenesis</keyword>
<accession>A0A4U1CJQ3</accession>
<keyword evidence="7" id="KW-1185">Reference proteome</keyword>
<dbReference type="InterPro" id="IPR013740">
    <property type="entry name" value="Redoxin"/>
</dbReference>
<dbReference type="RefSeq" id="WP_136843664.1">
    <property type="nucleotide sequence ID" value="NZ_SWBR01000005.1"/>
</dbReference>
<dbReference type="GO" id="GO:0030313">
    <property type="term" value="C:cell envelope"/>
    <property type="evidence" value="ECO:0007669"/>
    <property type="project" value="UniProtKB-SubCell"/>
</dbReference>
<dbReference type="AlphaFoldDB" id="A0A4U1CJQ3"/>
<feature type="domain" description="Thioredoxin" evidence="5">
    <location>
        <begin position="319"/>
        <end position="462"/>
    </location>
</feature>
<dbReference type="Pfam" id="PF08534">
    <property type="entry name" value="Redoxin"/>
    <property type="match status" value="1"/>
</dbReference>
<evidence type="ECO:0000256" key="1">
    <source>
        <dbReference type="ARBA" id="ARBA00004196"/>
    </source>
</evidence>
<evidence type="ECO:0000256" key="4">
    <source>
        <dbReference type="ARBA" id="ARBA00023284"/>
    </source>
</evidence>
<organism evidence="6 7">
    <name type="scientific">Pedobacter polaris</name>
    <dbReference type="NCBI Taxonomy" id="2571273"/>
    <lineage>
        <taxon>Bacteria</taxon>
        <taxon>Pseudomonadati</taxon>
        <taxon>Bacteroidota</taxon>
        <taxon>Sphingobacteriia</taxon>
        <taxon>Sphingobacteriales</taxon>
        <taxon>Sphingobacteriaceae</taxon>
        <taxon>Pedobacter</taxon>
    </lineage>
</organism>
<dbReference type="OrthoDB" id="1095575at2"/>
<dbReference type="InterPro" id="IPR013766">
    <property type="entry name" value="Thioredoxin_domain"/>
</dbReference>
<dbReference type="PANTHER" id="PTHR42852">
    <property type="entry name" value="THIOL:DISULFIDE INTERCHANGE PROTEIN DSBE"/>
    <property type="match status" value="1"/>
</dbReference>
<evidence type="ECO:0000256" key="2">
    <source>
        <dbReference type="ARBA" id="ARBA00022748"/>
    </source>
</evidence>
<comment type="subcellular location">
    <subcellularLocation>
        <location evidence="1">Cell envelope</location>
    </subcellularLocation>
</comment>
<dbReference type="CDD" id="cd02966">
    <property type="entry name" value="TlpA_like_family"/>
    <property type="match status" value="1"/>
</dbReference>
<evidence type="ECO:0000313" key="7">
    <source>
        <dbReference type="Proteomes" id="UP000309488"/>
    </source>
</evidence>
<protein>
    <submittedName>
        <fullName evidence="6">TlpA family protein disulfide reductase</fullName>
    </submittedName>
</protein>
<keyword evidence="4" id="KW-0676">Redox-active center</keyword>
<comment type="caution">
    <text evidence="6">The sequence shown here is derived from an EMBL/GenBank/DDBJ whole genome shotgun (WGS) entry which is preliminary data.</text>
</comment>
<dbReference type="PANTHER" id="PTHR42852:SF6">
    <property type="entry name" value="THIOL:DISULFIDE INTERCHANGE PROTEIN DSBE"/>
    <property type="match status" value="1"/>
</dbReference>
<dbReference type="Gene3D" id="3.40.30.10">
    <property type="entry name" value="Glutaredoxin"/>
    <property type="match status" value="1"/>
</dbReference>
<dbReference type="InterPro" id="IPR050553">
    <property type="entry name" value="Thioredoxin_ResA/DsbE_sf"/>
</dbReference>
<keyword evidence="3" id="KW-1015">Disulfide bond</keyword>
<reference evidence="6 7" key="1">
    <citation type="submission" date="2019-04" db="EMBL/GenBank/DDBJ databases">
        <title>Pedobacter sp. RP-3-22 sp. nov., isolated from Arctic soil.</title>
        <authorList>
            <person name="Dahal R.H."/>
            <person name="Kim D.-U."/>
        </authorList>
    </citation>
    <scope>NUCLEOTIDE SEQUENCE [LARGE SCALE GENOMIC DNA]</scope>
    <source>
        <strain evidence="6 7">RP-3-22</strain>
    </source>
</reference>
<evidence type="ECO:0000259" key="5">
    <source>
        <dbReference type="PROSITE" id="PS51352"/>
    </source>
</evidence>
<evidence type="ECO:0000313" key="6">
    <source>
        <dbReference type="EMBL" id="TKC05583.1"/>
    </source>
</evidence>
<dbReference type="Proteomes" id="UP000309488">
    <property type="component" value="Unassembled WGS sequence"/>
</dbReference>
<dbReference type="EMBL" id="SWBR01000005">
    <property type="protein sequence ID" value="TKC05583.1"/>
    <property type="molecule type" value="Genomic_DNA"/>
</dbReference>
<evidence type="ECO:0000256" key="3">
    <source>
        <dbReference type="ARBA" id="ARBA00023157"/>
    </source>
</evidence>
<dbReference type="GO" id="GO:0017004">
    <property type="term" value="P:cytochrome complex assembly"/>
    <property type="evidence" value="ECO:0007669"/>
    <property type="project" value="UniProtKB-KW"/>
</dbReference>
<dbReference type="GO" id="GO:0016491">
    <property type="term" value="F:oxidoreductase activity"/>
    <property type="evidence" value="ECO:0007669"/>
    <property type="project" value="InterPro"/>
</dbReference>
<proteinExistence type="predicted"/>